<dbReference type="Gene3D" id="1.10.533.10">
    <property type="entry name" value="Death Domain, Fas"/>
    <property type="match status" value="1"/>
</dbReference>
<dbReference type="EnsemblMetazoa" id="Aqu2.1.29430_001">
    <property type="protein sequence ID" value="Aqu2.1.29430_001"/>
    <property type="gene ID" value="Aqu2.1.29430"/>
</dbReference>
<dbReference type="SUPFAM" id="SSF47986">
    <property type="entry name" value="DEATH domain"/>
    <property type="match status" value="1"/>
</dbReference>
<dbReference type="InterPro" id="IPR011029">
    <property type="entry name" value="DEATH-like_dom_sf"/>
</dbReference>
<dbReference type="InParanoid" id="A0A1X7UN62"/>
<protein>
    <recommendedName>
        <fullName evidence="1">Death domain-containing protein</fullName>
    </recommendedName>
</protein>
<proteinExistence type="predicted"/>
<feature type="domain" description="Death" evidence="1">
    <location>
        <begin position="31"/>
        <end position="108"/>
    </location>
</feature>
<dbReference type="PROSITE" id="PS50017">
    <property type="entry name" value="DEATH_DOMAIN"/>
    <property type="match status" value="1"/>
</dbReference>
<dbReference type="InterPro" id="IPR000488">
    <property type="entry name" value="Death_dom"/>
</dbReference>
<accession>A0A1X7UN62</accession>
<organism evidence="2">
    <name type="scientific">Amphimedon queenslandica</name>
    <name type="common">Sponge</name>
    <dbReference type="NCBI Taxonomy" id="400682"/>
    <lineage>
        <taxon>Eukaryota</taxon>
        <taxon>Metazoa</taxon>
        <taxon>Porifera</taxon>
        <taxon>Demospongiae</taxon>
        <taxon>Heteroscleromorpha</taxon>
        <taxon>Haplosclerida</taxon>
        <taxon>Niphatidae</taxon>
        <taxon>Amphimedon</taxon>
    </lineage>
</organism>
<name>A0A1X7UN62_AMPQE</name>
<evidence type="ECO:0000313" key="2">
    <source>
        <dbReference type="EnsemblMetazoa" id="Aqu2.1.29430_001"/>
    </source>
</evidence>
<evidence type="ECO:0000259" key="1">
    <source>
        <dbReference type="PROSITE" id="PS50017"/>
    </source>
</evidence>
<dbReference type="CDD" id="cd01670">
    <property type="entry name" value="Death"/>
    <property type="match status" value="1"/>
</dbReference>
<sequence length="252" mass="28295">MATRSSETHLGLDIGDLVDVIDLLNKCGFQGIKWQELGLRLGLLKDTLEAIEMKHHGDVYHCMTECLSHWLRRADNVDSRGGANLDSLSDALRSMNKTAVAEKLKHHVFVNIFKNRHTVLFQSLCDSVSIAWLLYAERTLTQDAVSRVVSASPSIPNQREALLTAVKEAVQTDPNSLRTFANVLCTVSTNVHLGQTLLDDISKYFPIPEVAVVPETIKDHNLHVVPQGMLTNSLTFINNTYNYHTLWYMNLQ</sequence>
<dbReference type="AlphaFoldDB" id="A0A1X7UN62"/>
<reference evidence="2" key="1">
    <citation type="submission" date="2017-05" db="UniProtKB">
        <authorList>
            <consortium name="EnsemblMetazoa"/>
        </authorList>
    </citation>
    <scope>IDENTIFICATION</scope>
</reference>
<dbReference type="GO" id="GO:0007165">
    <property type="term" value="P:signal transduction"/>
    <property type="evidence" value="ECO:0007669"/>
    <property type="project" value="InterPro"/>
</dbReference>
<dbReference type="Pfam" id="PF00531">
    <property type="entry name" value="Death"/>
    <property type="match status" value="1"/>
</dbReference>